<dbReference type="EMBL" id="LSRX01000636">
    <property type="protein sequence ID" value="OLP92088.1"/>
    <property type="molecule type" value="Genomic_DNA"/>
</dbReference>
<reference evidence="1 2" key="1">
    <citation type="submission" date="2016-02" db="EMBL/GenBank/DDBJ databases">
        <title>Genome analysis of coral dinoflagellate symbionts highlights evolutionary adaptations to a symbiotic lifestyle.</title>
        <authorList>
            <person name="Aranda M."/>
            <person name="Li Y."/>
            <person name="Liew Y.J."/>
            <person name="Baumgarten S."/>
            <person name="Simakov O."/>
            <person name="Wilson M."/>
            <person name="Piel J."/>
            <person name="Ashoor H."/>
            <person name="Bougouffa S."/>
            <person name="Bajic V.B."/>
            <person name="Ryu T."/>
            <person name="Ravasi T."/>
            <person name="Bayer T."/>
            <person name="Micklem G."/>
            <person name="Kim H."/>
            <person name="Bhak J."/>
            <person name="Lajeunesse T.C."/>
            <person name="Voolstra C.R."/>
        </authorList>
    </citation>
    <scope>NUCLEOTIDE SEQUENCE [LARGE SCALE GENOMIC DNA]</scope>
    <source>
        <strain evidence="1 2">CCMP2467</strain>
    </source>
</reference>
<evidence type="ECO:0000313" key="1">
    <source>
        <dbReference type="EMBL" id="OLP92088.1"/>
    </source>
</evidence>
<sequence>MPQQIAEEVHYESFEEEAKAQEIIETPKHRTTSGVQMFQMTPQRDGAEDSWQKDAVDEWLDQEEDPQAISPSFAQFFRKRVQAVSAIALMETVSEATSHGIILQGVACYAQEVETGQARRAMVAVLIQHPPQGQRFGANGRIYSDAGEEFTGGAKHVKLHYDYTDAMNECLNCYGDASWATGAAWMLRLNGLIAAAAQRALATTFLELPLRTARTPCRTMLVACAVEQAHSAMLFNTAPS</sequence>
<protein>
    <submittedName>
        <fullName evidence="1">Uncharacterized protein</fullName>
    </submittedName>
</protein>
<organism evidence="1 2">
    <name type="scientific">Symbiodinium microadriaticum</name>
    <name type="common">Dinoflagellate</name>
    <name type="synonym">Zooxanthella microadriatica</name>
    <dbReference type="NCBI Taxonomy" id="2951"/>
    <lineage>
        <taxon>Eukaryota</taxon>
        <taxon>Sar</taxon>
        <taxon>Alveolata</taxon>
        <taxon>Dinophyceae</taxon>
        <taxon>Suessiales</taxon>
        <taxon>Symbiodiniaceae</taxon>
        <taxon>Symbiodinium</taxon>
    </lineage>
</organism>
<gene>
    <name evidence="1" type="ORF">AK812_SmicGene26186</name>
</gene>
<comment type="caution">
    <text evidence="1">The sequence shown here is derived from an EMBL/GenBank/DDBJ whole genome shotgun (WGS) entry which is preliminary data.</text>
</comment>
<evidence type="ECO:0000313" key="2">
    <source>
        <dbReference type="Proteomes" id="UP000186817"/>
    </source>
</evidence>
<keyword evidence="2" id="KW-1185">Reference proteome</keyword>
<dbReference type="AlphaFoldDB" id="A0A1Q9DAC0"/>
<proteinExistence type="predicted"/>
<accession>A0A1Q9DAC0</accession>
<dbReference type="Proteomes" id="UP000186817">
    <property type="component" value="Unassembled WGS sequence"/>
</dbReference>
<name>A0A1Q9DAC0_SYMMI</name>